<dbReference type="OrthoDB" id="66620at2759"/>
<dbReference type="PANTHER" id="PTHR33471:SF4">
    <property type="entry name" value="T22H22.11 PROTEIN"/>
    <property type="match status" value="1"/>
</dbReference>
<sequence>MGFVIYQNSFCSRFGMGFQINRGIDCSARVEPSTLRRRVLRKVDNELAKGNTKGALTLVKQLQGKPGGLRGFGAAKQVPYRHYTLDGLNLNETEIASFQTVVDSTLDSVERSLQFAALDMASSAEEMETLMLDRTDPTPSEKYHNMCKQHEAGHFLIAYLIGILPKGYIIPRMEDMEDESVGGRVDLIGFEFLNSVSTKTFPKIKAGSGKVCATVNRAKVSNKNLNTFSCVALAGLAAECLVFGYSEGSFCDVEKLDELLKWLGYTETEAKSQVRWAVLNNTLILRRHLNARSKLADAMALGKSIGFCIDTIENALDGKEI</sequence>
<dbReference type="SUPFAM" id="SSF140990">
    <property type="entry name" value="FtsH protease domain-like"/>
    <property type="match status" value="1"/>
</dbReference>
<evidence type="ECO:0008006" key="3">
    <source>
        <dbReference type="Google" id="ProtNLM"/>
    </source>
</evidence>
<accession>A0A2G5D7E3</accession>
<dbReference type="AlphaFoldDB" id="A0A2G5D7E3"/>
<name>A0A2G5D7E3_AQUCA</name>
<keyword evidence="2" id="KW-1185">Reference proteome</keyword>
<evidence type="ECO:0000313" key="1">
    <source>
        <dbReference type="EMBL" id="PIA39412.1"/>
    </source>
</evidence>
<gene>
    <name evidence="1" type="ORF">AQUCO_02600101v1</name>
</gene>
<organism evidence="1 2">
    <name type="scientific">Aquilegia coerulea</name>
    <name type="common">Rocky mountain columbine</name>
    <dbReference type="NCBI Taxonomy" id="218851"/>
    <lineage>
        <taxon>Eukaryota</taxon>
        <taxon>Viridiplantae</taxon>
        <taxon>Streptophyta</taxon>
        <taxon>Embryophyta</taxon>
        <taxon>Tracheophyta</taxon>
        <taxon>Spermatophyta</taxon>
        <taxon>Magnoliopsida</taxon>
        <taxon>Ranunculales</taxon>
        <taxon>Ranunculaceae</taxon>
        <taxon>Thalictroideae</taxon>
        <taxon>Aquilegia</taxon>
    </lineage>
</organism>
<dbReference type="EMBL" id="KZ305043">
    <property type="protein sequence ID" value="PIA39412.1"/>
    <property type="molecule type" value="Genomic_DNA"/>
</dbReference>
<dbReference type="GO" id="GO:0006508">
    <property type="term" value="P:proteolysis"/>
    <property type="evidence" value="ECO:0007669"/>
    <property type="project" value="InterPro"/>
</dbReference>
<dbReference type="InterPro" id="IPR037219">
    <property type="entry name" value="Peptidase_M41-like"/>
</dbReference>
<dbReference type="GO" id="GO:0004222">
    <property type="term" value="F:metalloendopeptidase activity"/>
    <property type="evidence" value="ECO:0007669"/>
    <property type="project" value="InterPro"/>
</dbReference>
<reference evidence="1 2" key="1">
    <citation type="submission" date="2017-09" db="EMBL/GenBank/DDBJ databases">
        <title>WGS assembly of Aquilegia coerulea Goldsmith.</title>
        <authorList>
            <person name="Hodges S."/>
            <person name="Kramer E."/>
            <person name="Nordborg M."/>
            <person name="Tomkins J."/>
            <person name="Borevitz J."/>
            <person name="Derieg N."/>
            <person name="Yan J."/>
            <person name="Mihaltcheva S."/>
            <person name="Hayes R.D."/>
            <person name="Rokhsar D."/>
        </authorList>
    </citation>
    <scope>NUCLEOTIDE SEQUENCE [LARGE SCALE GENOMIC DNA]</scope>
    <source>
        <strain evidence="2">cv. Goldsmith</strain>
    </source>
</reference>
<protein>
    <recommendedName>
        <fullName evidence="3">Peptidase M41 domain-containing protein</fullName>
    </recommendedName>
</protein>
<dbReference type="Proteomes" id="UP000230069">
    <property type="component" value="Unassembled WGS sequence"/>
</dbReference>
<dbReference type="PANTHER" id="PTHR33471">
    <property type="entry name" value="ATP-DEPENDENT ZINC METALLOPROTEASE-RELATED"/>
    <property type="match status" value="1"/>
</dbReference>
<evidence type="ECO:0000313" key="2">
    <source>
        <dbReference type="Proteomes" id="UP000230069"/>
    </source>
</evidence>
<dbReference type="GO" id="GO:0004176">
    <property type="term" value="F:ATP-dependent peptidase activity"/>
    <property type="evidence" value="ECO:0007669"/>
    <property type="project" value="InterPro"/>
</dbReference>
<proteinExistence type="predicted"/>
<dbReference type="GO" id="GO:0005524">
    <property type="term" value="F:ATP binding"/>
    <property type="evidence" value="ECO:0007669"/>
    <property type="project" value="InterPro"/>
</dbReference>
<dbReference type="EMBL" id="KZ305043">
    <property type="protein sequence ID" value="PIA39414.1"/>
    <property type="molecule type" value="Genomic_DNA"/>
</dbReference>
<dbReference type="Gene3D" id="1.20.58.760">
    <property type="entry name" value="Peptidase M41"/>
    <property type="match status" value="1"/>
</dbReference>